<organism evidence="2 3">
    <name type="scientific">Kineococcus rhizosphaerae</name>
    <dbReference type="NCBI Taxonomy" id="559628"/>
    <lineage>
        <taxon>Bacteria</taxon>
        <taxon>Bacillati</taxon>
        <taxon>Actinomycetota</taxon>
        <taxon>Actinomycetes</taxon>
        <taxon>Kineosporiales</taxon>
        <taxon>Kineosporiaceae</taxon>
        <taxon>Kineococcus</taxon>
    </lineage>
</organism>
<feature type="compositionally biased region" description="Basic and acidic residues" evidence="1">
    <location>
        <begin position="90"/>
        <end position="120"/>
    </location>
</feature>
<evidence type="ECO:0000313" key="3">
    <source>
        <dbReference type="Proteomes" id="UP000238083"/>
    </source>
</evidence>
<comment type="caution">
    <text evidence="2">The sequence shown here is derived from an EMBL/GenBank/DDBJ whole genome shotgun (WGS) entry which is preliminary data.</text>
</comment>
<keyword evidence="3" id="KW-1185">Reference proteome</keyword>
<dbReference type="AlphaFoldDB" id="A0A2T0QNA7"/>
<feature type="region of interest" description="Disordered" evidence="1">
    <location>
        <begin position="207"/>
        <end position="228"/>
    </location>
</feature>
<dbReference type="EMBL" id="PVZF01000035">
    <property type="protein sequence ID" value="PRY06089.1"/>
    <property type="molecule type" value="Genomic_DNA"/>
</dbReference>
<feature type="region of interest" description="Disordered" evidence="1">
    <location>
        <begin position="90"/>
        <end position="194"/>
    </location>
</feature>
<feature type="compositionally biased region" description="Basic and acidic residues" evidence="1">
    <location>
        <begin position="133"/>
        <end position="143"/>
    </location>
</feature>
<evidence type="ECO:0000256" key="1">
    <source>
        <dbReference type="SAM" id="MobiDB-lite"/>
    </source>
</evidence>
<dbReference type="Proteomes" id="UP000238083">
    <property type="component" value="Unassembled WGS sequence"/>
</dbReference>
<evidence type="ECO:0000313" key="2">
    <source>
        <dbReference type="EMBL" id="PRY06089.1"/>
    </source>
</evidence>
<accession>A0A2T0QNA7</accession>
<sequence>MTWVRIDDTEPEKWVAAGLSAAACWARVELLAYCNRGLTDGFVRAVVARRVVSADPVEEVLAELVSAGVLVPEGDGYRIADFLTNQPSKARVEKERTLKAERQRRWKENRNREDASRDASGDGAPTRPVPPRNEVEGRDRDGEGETPSPDPVGVGRDRASGVWLAEAADRADVRRGGVPPLRSGTRQPAGGVPLGAVPVPAEFLGSVSAYPDEDLDDEDEGGPSWRVG</sequence>
<gene>
    <name evidence="2" type="ORF">CLV37_1354</name>
</gene>
<proteinExistence type="predicted"/>
<name>A0A2T0QNA7_9ACTN</name>
<dbReference type="PROSITE" id="PS51257">
    <property type="entry name" value="PROKAR_LIPOPROTEIN"/>
    <property type="match status" value="1"/>
</dbReference>
<protein>
    <submittedName>
        <fullName evidence="2">Uncharacterized protein</fullName>
    </submittedName>
</protein>
<dbReference type="OrthoDB" id="3383452at2"/>
<dbReference type="RefSeq" id="WP_106215696.1">
    <property type="nucleotide sequence ID" value="NZ_PVZF01000035.1"/>
</dbReference>
<reference evidence="2 3" key="1">
    <citation type="submission" date="2018-03" db="EMBL/GenBank/DDBJ databases">
        <title>Genomic Encyclopedia of Archaeal and Bacterial Type Strains, Phase II (KMG-II): from individual species to whole genera.</title>
        <authorList>
            <person name="Goeker M."/>
        </authorList>
    </citation>
    <scope>NUCLEOTIDE SEQUENCE [LARGE SCALE GENOMIC DNA]</scope>
    <source>
        <strain evidence="2 3">DSM 19711</strain>
    </source>
</reference>
<feature type="compositionally biased region" description="Acidic residues" evidence="1">
    <location>
        <begin position="211"/>
        <end position="221"/>
    </location>
</feature>